<dbReference type="EMBL" id="JAHKKG010000026">
    <property type="protein sequence ID" value="MBU2670929.1"/>
    <property type="molecule type" value="Genomic_DNA"/>
</dbReference>
<protein>
    <submittedName>
        <fullName evidence="2">Uncharacterized protein</fullName>
    </submittedName>
</protein>
<organism evidence="2 3">
    <name type="scientific">Paractinoplanes bogorensis</name>
    <dbReference type="NCBI Taxonomy" id="1610840"/>
    <lineage>
        <taxon>Bacteria</taxon>
        <taxon>Bacillati</taxon>
        <taxon>Actinomycetota</taxon>
        <taxon>Actinomycetes</taxon>
        <taxon>Micromonosporales</taxon>
        <taxon>Micromonosporaceae</taxon>
        <taxon>Paractinoplanes</taxon>
    </lineage>
</organism>
<accession>A0ABS5Z5F2</accession>
<reference evidence="2 3" key="1">
    <citation type="submission" date="2021-06" db="EMBL/GenBank/DDBJ databases">
        <title>Actinoplanes lichenicola sp. nov., and Actinoplanes ovalisporus sp. nov., isolated from lichen in Thailand.</title>
        <authorList>
            <person name="Saeng-In P."/>
            <person name="Kanchanasin P."/>
            <person name="Yuki M."/>
            <person name="Kudo T."/>
            <person name="Ohkuma M."/>
            <person name="Phongsopitanun W."/>
            <person name="Tanasupawat S."/>
        </authorList>
    </citation>
    <scope>NUCLEOTIDE SEQUENCE [LARGE SCALE GENOMIC DNA]</scope>
    <source>
        <strain evidence="2 3">NBRC 110975</strain>
    </source>
</reference>
<proteinExistence type="predicted"/>
<feature type="transmembrane region" description="Helical" evidence="1">
    <location>
        <begin position="108"/>
        <end position="129"/>
    </location>
</feature>
<evidence type="ECO:0000313" key="2">
    <source>
        <dbReference type="EMBL" id="MBU2670929.1"/>
    </source>
</evidence>
<evidence type="ECO:0000313" key="3">
    <source>
        <dbReference type="Proteomes" id="UP001519654"/>
    </source>
</evidence>
<feature type="transmembrane region" description="Helical" evidence="1">
    <location>
        <begin position="183"/>
        <end position="202"/>
    </location>
</feature>
<feature type="transmembrane region" description="Helical" evidence="1">
    <location>
        <begin position="76"/>
        <end position="101"/>
    </location>
</feature>
<keyword evidence="1" id="KW-1133">Transmembrane helix</keyword>
<name>A0ABS5Z5F2_9ACTN</name>
<keyword evidence="1" id="KW-0472">Membrane</keyword>
<sequence>MTINIWDQRRPHLLAGLAAALIAAFVLAPPLLAATWTGNGITSHGSLVQASEEAFAGYWQAGGGALDASLQRIVDYWYAFHIVKGTISALLLVVLVALAVPLWKKTRWATASAVTTLALVTAAALMANVQGTLAPLSSLLPMVGETSSGASTLAQAGAQLSVALHEGTPAPASLQVMVDDFGWYHAVMVPIAGFAAILMLVATVRLWRRFRTTDRAAKPVRRLLAVAGVLSALLALVMSAVTIANATTAAHPASALLAFFNGSW</sequence>
<dbReference type="Proteomes" id="UP001519654">
    <property type="component" value="Unassembled WGS sequence"/>
</dbReference>
<keyword evidence="3" id="KW-1185">Reference proteome</keyword>
<keyword evidence="1" id="KW-0812">Transmembrane</keyword>
<dbReference type="RefSeq" id="WP_215796166.1">
    <property type="nucleotide sequence ID" value="NZ_JAHKKG010000026.1"/>
</dbReference>
<gene>
    <name evidence="2" type="ORF">KOI35_46270</name>
</gene>
<feature type="transmembrane region" description="Helical" evidence="1">
    <location>
        <begin position="223"/>
        <end position="244"/>
    </location>
</feature>
<evidence type="ECO:0000256" key="1">
    <source>
        <dbReference type="SAM" id="Phobius"/>
    </source>
</evidence>
<comment type="caution">
    <text evidence="2">The sequence shown here is derived from an EMBL/GenBank/DDBJ whole genome shotgun (WGS) entry which is preliminary data.</text>
</comment>